<dbReference type="InterPro" id="IPR004875">
    <property type="entry name" value="DDE_SF_endonuclease_dom"/>
</dbReference>
<feature type="region of interest" description="Disordered" evidence="1">
    <location>
        <begin position="184"/>
        <end position="219"/>
    </location>
</feature>
<dbReference type="OrthoDB" id="6258697at2759"/>
<dbReference type="AlphaFoldDB" id="A0A6J2YVK0"/>
<evidence type="ECO:0000313" key="4">
    <source>
        <dbReference type="RefSeq" id="XP_030767216.1"/>
    </source>
</evidence>
<gene>
    <name evidence="4" type="primary">LOC115890981</name>
</gene>
<evidence type="ECO:0000313" key="3">
    <source>
        <dbReference type="Proteomes" id="UP000504635"/>
    </source>
</evidence>
<feature type="non-terminal residue" evidence="4">
    <location>
        <position position="345"/>
    </location>
</feature>
<dbReference type="PANTHER" id="PTHR19303">
    <property type="entry name" value="TRANSPOSON"/>
    <property type="match status" value="1"/>
</dbReference>
<feature type="compositionally biased region" description="Low complexity" evidence="1">
    <location>
        <begin position="203"/>
        <end position="214"/>
    </location>
</feature>
<dbReference type="Pfam" id="PF03184">
    <property type="entry name" value="DDE_1"/>
    <property type="match status" value="1"/>
</dbReference>
<dbReference type="InterPro" id="IPR011993">
    <property type="entry name" value="PH-like_dom_sf"/>
</dbReference>
<dbReference type="Gene3D" id="2.30.29.30">
    <property type="entry name" value="Pleckstrin-homology domain (PH domain)/Phosphotyrosine-binding domain (PTB)"/>
    <property type="match status" value="1"/>
</dbReference>
<organism evidence="3 4">
    <name type="scientific">Sitophilus oryzae</name>
    <name type="common">Rice weevil</name>
    <name type="synonym">Curculio oryzae</name>
    <dbReference type="NCBI Taxonomy" id="7048"/>
    <lineage>
        <taxon>Eukaryota</taxon>
        <taxon>Metazoa</taxon>
        <taxon>Ecdysozoa</taxon>
        <taxon>Arthropoda</taxon>
        <taxon>Hexapoda</taxon>
        <taxon>Insecta</taxon>
        <taxon>Pterygota</taxon>
        <taxon>Neoptera</taxon>
        <taxon>Endopterygota</taxon>
        <taxon>Coleoptera</taxon>
        <taxon>Polyphaga</taxon>
        <taxon>Cucujiformia</taxon>
        <taxon>Curculionidae</taxon>
        <taxon>Dryophthorinae</taxon>
        <taxon>Sitophilus</taxon>
    </lineage>
</organism>
<keyword evidence="3" id="KW-1185">Reference proteome</keyword>
<dbReference type="InParanoid" id="A0A6J2YVK0"/>
<accession>A0A6J2YVK0</accession>
<dbReference type="InterPro" id="IPR050863">
    <property type="entry name" value="CenT-Element_Derived"/>
</dbReference>
<dbReference type="RefSeq" id="XP_030767216.1">
    <property type="nucleotide sequence ID" value="XM_030911356.1"/>
</dbReference>
<feature type="compositionally biased region" description="Polar residues" evidence="1">
    <location>
        <begin position="184"/>
        <end position="196"/>
    </location>
</feature>
<evidence type="ECO:0000259" key="2">
    <source>
        <dbReference type="Pfam" id="PF03184"/>
    </source>
</evidence>
<sequence>MNASGNFLAPAFIFPRKRIKPELMDNAPSGSPALPQDKGWMNRDVFLHYMHYFVEQTRPSKERSILIILDGHSSHTKSLNVIDFWRAYGVILLCLPPRCTHKIQPLDVSYFKSVMTYYDTYLSRWLKNHCGRTFGLYQIAGAVSEAFEKSANVQTAVNGFRRTGIWPFNADVFEDWEFAAAETTNTEVDPYQNPSTSRKDTISQSSENGQNNESSSEDKLPLVALVASRKKEILPDNNSSPSKVKIIDISPLPIAKDKRKKQTARRSLKSTILTESPYKNQLEAQQTPKSQALRVVRTVGQAFEVCHKLSIGAPEDNLDDEQETTVTQDLLSDRLSDVASDKPKK</sequence>
<dbReference type="GO" id="GO:0005634">
    <property type="term" value="C:nucleus"/>
    <property type="evidence" value="ECO:0007669"/>
    <property type="project" value="TreeGrafter"/>
</dbReference>
<proteinExistence type="predicted"/>
<feature type="domain" description="DDE-1" evidence="2">
    <location>
        <begin position="36"/>
        <end position="128"/>
    </location>
</feature>
<protein>
    <submittedName>
        <fullName evidence="4">Uncharacterized protein LOC115890981</fullName>
    </submittedName>
</protein>
<dbReference type="Proteomes" id="UP000504635">
    <property type="component" value="Unplaced"/>
</dbReference>
<dbReference type="GeneID" id="115890981"/>
<reference evidence="4" key="1">
    <citation type="submission" date="2025-08" db="UniProtKB">
        <authorList>
            <consortium name="RefSeq"/>
        </authorList>
    </citation>
    <scope>IDENTIFICATION</scope>
    <source>
        <tissue evidence="4">Gonads</tissue>
    </source>
</reference>
<dbReference type="PANTHER" id="PTHR19303:SF74">
    <property type="entry name" value="POGO TRANSPOSABLE ELEMENT WITH KRAB DOMAIN"/>
    <property type="match status" value="1"/>
</dbReference>
<feature type="compositionally biased region" description="Basic and acidic residues" evidence="1">
    <location>
        <begin position="331"/>
        <end position="345"/>
    </location>
</feature>
<evidence type="ECO:0000256" key="1">
    <source>
        <dbReference type="SAM" id="MobiDB-lite"/>
    </source>
</evidence>
<dbReference type="KEGG" id="soy:115890981"/>
<feature type="region of interest" description="Disordered" evidence="1">
    <location>
        <begin position="314"/>
        <end position="345"/>
    </location>
</feature>
<dbReference type="GO" id="GO:0003677">
    <property type="term" value="F:DNA binding"/>
    <property type="evidence" value="ECO:0007669"/>
    <property type="project" value="TreeGrafter"/>
</dbReference>
<name>A0A6J2YVK0_SITOR</name>